<dbReference type="EMBL" id="KV700123">
    <property type="protein sequence ID" value="OCF34943.1"/>
    <property type="molecule type" value="Genomic_DNA"/>
</dbReference>
<sequence>MTSPRAPTETLQVLPPHIKQWQDWCSSFDLITIEPLHPVHHKILVILETVFSHVLLPVSENLYDKLMSRVYKRIILNERTMDSMLHGLLVPADAPEG</sequence>
<evidence type="ECO:0000313" key="1">
    <source>
        <dbReference type="EMBL" id="OCF34943.1"/>
    </source>
</evidence>
<dbReference type="AlphaFoldDB" id="A0A1B9GVB5"/>
<accession>A0A1B9GVB5</accession>
<name>A0A1B9GVB5_9TREE</name>
<proteinExistence type="predicted"/>
<keyword evidence="2" id="KW-1185">Reference proteome</keyword>
<dbReference type="Proteomes" id="UP000092666">
    <property type="component" value="Unassembled WGS sequence"/>
</dbReference>
<protein>
    <submittedName>
        <fullName evidence="1">Uncharacterized protein</fullName>
    </submittedName>
</protein>
<reference evidence="2" key="2">
    <citation type="submission" date="2013-12" db="EMBL/GenBank/DDBJ databases">
        <title>Evolution of pathogenesis and genome organization in the Tremellales.</title>
        <authorList>
            <person name="Cuomo C."/>
            <person name="Litvintseva A."/>
            <person name="Heitman J."/>
            <person name="Chen Y."/>
            <person name="Sun S."/>
            <person name="Springer D."/>
            <person name="Dromer F."/>
            <person name="Young S."/>
            <person name="Zeng Q."/>
            <person name="Chapman S."/>
            <person name="Gujja S."/>
            <person name="Saif S."/>
            <person name="Birren B."/>
        </authorList>
    </citation>
    <scope>NUCLEOTIDE SEQUENCE [LARGE SCALE GENOMIC DNA]</scope>
    <source>
        <strain evidence="2">BCC8398</strain>
    </source>
</reference>
<evidence type="ECO:0000313" key="2">
    <source>
        <dbReference type="Proteomes" id="UP000092666"/>
    </source>
</evidence>
<organism evidence="1 2">
    <name type="scientific">Kwoniella heveanensis BCC8398</name>
    <dbReference type="NCBI Taxonomy" id="1296120"/>
    <lineage>
        <taxon>Eukaryota</taxon>
        <taxon>Fungi</taxon>
        <taxon>Dikarya</taxon>
        <taxon>Basidiomycota</taxon>
        <taxon>Agaricomycotina</taxon>
        <taxon>Tremellomycetes</taxon>
        <taxon>Tremellales</taxon>
        <taxon>Cryptococcaceae</taxon>
        <taxon>Kwoniella</taxon>
    </lineage>
</organism>
<gene>
    <name evidence="1" type="ORF">I316_03490</name>
</gene>
<reference evidence="1 2" key="1">
    <citation type="submission" date="2013-07" db="EMBL/GenBank/DDBJ databases">
        <title>The Genome Sequence of Cryptococcus heveanensis BCC8398.</title>
        <authorList>
            <consortium name="The Broad Institute Genome Sequencing Platform"/>
            <person name="Cuomo C."/>
            <person name="Litvintseva A."/>
            <person name="Chen Y."/>
            <person name="Heitman J."/>
            <person name="Sun S."/>
            <person name="Springer D."/>
            <person name="Dromer F."/>
            <person name="Young S.K."/>
            <person name="Zeng Q."/>
            <person name="Gargeya S."/>
            <person name="Fitzgerald M."/>
            <person name="Abouelleil A."/>
            <person name="Alvarado L."/>
            <person name="Berlin A.M."/>
            <person name="Chapman S.B."/>
            <person name="Dewar J."/>
            <person name="Goldberg J."/>
            <person name="Griggs A."/>
            <person name="Gujja S."/>
            <person name="Hansen M."/>
            <person name="Howarth C."/>
            <person name="Imamovic A."/>
            <person name="Larimer J."/>
            <person name="McCowan C."/>
            <person name="Murphy C."/>
            <person name="Pearson M."/>
            <person name="Priest M."/>
            <person name="Roberts A."/>
            <person name="Saif S."/>
            <person name="Shea T."/>
            <person name="Sykes S."/>
            <person name="Wortman J."/>
            <person name="Nusbaum C."/>
            <person name="Birren B."/>
        </authorList>
    </citation>
    <scope>NUCLEOTIDE SEQUENCE [LARGE SCALE GENOMIC DNA]</scope>
    <source>
        <strain evidence="1 2">BCC8398</strain>
    </source>
</reference>